<name>A0ABR3AXL4_PHYBL</name>
<feature type="transmembrane region" description="Helical" evidence="2">
    <location>
        <begin position="23"/>
        <end position="45"/>
    </location>
</feature>
<comment type="caution">
    <text evidence="3">The sequence shown here is derived from an EMBL/GenBank/DDBJ whole genome shotgun (WGS) entry which is preliminary data.</text>
</comment>
<sequence length="122" mass="13507">MSCARLHMSTAAMYLLLLLSKSFFIVIACNIYMTIITLTYLAHFLSWKEEEYKCKDAEVTANVLARATRVREILDEQASAKRRLTGALGGSSSESAAESSSGDVIEQEPVYMSNIQTVLKGF</sequence>
<dbReference type="Proteomes" id="UP001448207">
    <property type="component" value="Unassembled WGS sequence"/>
</dbReference>
<proteinExistence type="predicted"/>
<evidence type="ECO:0000256" key="2">
    <source>
        <dbReference type="SAM" id="Phobius"/>
    </source>
</evidence>
<evidence type="ECO:0000313" key="3">
    <source>
        <dbReference type="EMBL" id="KAL0083777.1"/>
    </source>
</evidence>
<keyword evidence="4" id="KW-1185">Reference proteome</keyword>
<keyword evidence="2" id="KW-1133">Transmembrane helix</keyword>
<organism evidence="3 4">
    <name type="scientific">Phycomyces blakesleeanus</name>
    <dbReference type="NCBI Taxonomy" id="4837"/>
    <lineage>
        <taxon>Eukaryota</taxon>
        <taxon>Fungi</taxon>
        <taxon>Fungi incertae sedis</taxon>
        <taxon>Mucoromycota</taxon>
        <taxon>Mucoromycotina</taxon>
        <taxon>Mucoromycetes</taxon>
        <taxon>Mucorales</taxon>
        <taxon>Phycomycetaceae</taxon>
        <taxon>Phycomyces</taxon>
    </lineage>
</organism>
<feature type="compositionally biased region" description="Low complexity" evidence="1">
    <location>
        <begin position="90"/>
        <end position="102"/>
    </location>
</feature>
<dbReference type="EMBL" id="JBCLYO010000013">
    <property type="protein sequence ID" value="KAL0083777.1"/>
    <property type="molecule type" value="Genomic_DNA"/>
</dbReference>
<protein>
    <submittedName>
        <fullName evidence="3">Uncharacterized protein</fullName>
    </submittedName>
</protein>
<keyword evidence="2" id="KW-0472">Membrane</keyword>
<evidence type="ECO:0000313" key="4">
    <source>
        <dbReference type="Proteomes" id="UP001448207"/>
    </source>
</evidence>
<feature type="region of interest" description="Disordered" evidence="1">
    <location>
        <begin position="85"/>
        <end position="105"/>
    </location>
</feature>
<evidence type="ECO:0000256" key="1">
    <source>
        <dbReference type="SAM" id="MobiDB-lite"/>
    </source>
</evidence>
<keyword evidence="2" id="KW-0812">Transmembrane</keyword>
<reference evidence="3 4" key="1">
    <citation type="submission" date="2024-04" db="EMBL/GenBank/DDBJ databases">
        <title>Symmetric and asymmetric DNA N6-adenine methylation regulates different biological responses in Mucorales.</title>
        <authorList>
            <consortium name="Lawrence Berkeley National Laboratory"/>
            <person name="Lax C."/>
            <person name="Mondo S.J."/>
            <person name="Osorio-Concepcion M."/>
            <person name="Muszewska A."/>
            <person name="Corrochano-Luque M."/>
            <person name="Gutierrez G."/>
            <person name="Riley R."/>
            <person name="Lipzen A."/>
            <person name="Guo J."/>
            <person name="Hundley H."/>
            <person name="Amirebrahimi M."/>
            <person name="Ng V."/>
            <person name="Lorenzo-Gutierrez D."/>
            <person name="Binder U."/>
            <person name="Yang J."/>
            <person name="Song Y."/>
            <person name="Canovas D."/>
            <person name="Navarro E."/>
            <person name="Freitag M."/>
            <person name="Gabaldon T."/>
            <person name="Grigoriev I.V."/>
            <person name="Corrochano L.M."/>
            <person name="Nicolas F.E."/>
            <person name="Garre V."/>
        </authorList>
    </citation>
    <scope>NUCLEOTIDE SEQUENCE [LARGE SCALE GENOMIC DNA]</scope>
    <source>
        <strain evidence="3 4">L51</strain>
    </source>
</reference>
<accession>A0ABR3AXL4</accession>
<gene>
    <name evidence="3" type="ORF">J3Q64DRAFT_1863222</name>
</gene>